<protein>
    <submittedName>
        <fullName evidence="1">Uncharacterized protein</fullName>
    </submittedName>
</protein>
<dbReference type="Proteomes" id="UP001060085">
    <property type="component" value="Linkage Group LG02"/>
</dbReference>
<evidence type="ECO:0000313" key="2">
    <source>
        <dbReference type="Proteomes" id="UP001060085"/>
    </source>
</evidence>
<reference evidence="2" key="1">
    <citation type="journal article" date="2023" name="Nat. Plants">
        <title>Single-cell RNA sequencing provides a high-resolution roadmap for understanding the multicellular compartmentation of specialized metabolism.</title>
        <authorList>
            <person name="Sun S."/>
            <person name="Shen X."/>
            <person name="Li Y."/>
            <person name="Li Y."/>
            <person name="Wang S."/>
            <person name="Li R."/>
            <person name="Zhang H."/>
            <person name="Shen G."/>
            <person name="Guo B."/>
            <person name="Wei J."/>
            <person name="Xu J."/>
            <person name="St-Pierre B."/>
            <person name="Chen S."/>
            <person name="Sun C."/>
        </authorList>
    </citation>
    <scope>NUCLEOTIDE SEQUENCE [LARGE SCALE GENOMIC DNA]</scope>
</reference>
<keyword evidence="2" id="KW-1185">Reference proteome</keyword>
<name>A0ACC0C0H5_CATRO</name>
<proteinExistence type="predicted"/>
<sequence>MAGELCTENNSTASASSSIHNFWQDQLHACSWSTSSNSPWQGHELNNNYNTNNNSESSGEENVSISTTAFTNGASNRSSDLSTENEFVGETVASDNHLWNHLLLSVGCQGELHNQDVGENLVDTKNVSADGMFNHPSSSSYNNNYSSKKIEDNSSSSWGFPNFNNATLKMPFTNLLEENSAHDETQMIRPQDCNDFQQYSIIKDPLLGRNFGHHDHGNYNWTTFGRSISDQSNNNNRMDEYQRDFIGDSDIRMMRRYSNMPLLLEDSTSFTQLMGMRTPMSNYTLKRPLLDINLSQTSLKTLQLSSACRKHQAAFQTSPFPSPKSICNKPTKGSGRTQGSEGRNKRRCDHGSNSESVSNIKKPKQETSSAVSSSTKFQVPKVKLGDKITALQQIVSPFGKTDTASVLWEAIGYIRFLQEQIQLLSTPYMKGNASKELWGGLERKDNRGEGKLDLKSRGLCLVPISCTPQVYAETSISDYLTPVYRGCLYR</sequence>
<evidence type="ECO:0000313" key="1">
    <source>
        <dbReference type="EMBL" id="KAI5678268.1"/>
    </source>
</evidence>
<organism evidence="1 2">
    <name type="scientific">Catharanthus roseus</name>
    <name type="common">Madagascar periwinkle</name>
    <name type="synonym">Vinca rosea</name>
    <dbReference type="NCBI Taxonomy" id="4058"/>
    <lineage>
        <taxon>Eukaryota</taxon>
        <taxon>Viridiplantae</taxon>
        <taxon>Streptophyta</taxon>
        <taxon>Embryophyta</taxon>
        <taxon>Tracheophyta</taxon>
        <taxon>Spermatophyta</taxon>
        <taxon>Magnoliopsida</taxon>
        <taxon>eudicotyledons</taxon>
        <taxon>Gunneridae</taxon>
        <taxon>Pentapetalae</taxon>
        <taxon>asterids</taxon>
        <taxon>lamiids</taxon>
        <taxon>Gentianales</taxon>
        <taxon>Apocynaceae</taxon>
        <taxon>Rauvolfioideae</taxon>
        <taxon>Vinceae</taxon>
        <taxon>Catharanthinae</taxon>
        <taxon>Catharanthus</taxon>
    </lineage>
</organism>
<dbReference type="EMBL" id="CM044702">
    <property type="protein sequence ID" value="KAI5678268.1"/>
    <property type="molecule type" value="Genomic_DNA"/>
</dbReference>
<accession>A0ACC0C0H5</accession>
<gene>
    <name evidence="1" type="ORF">M9H77_09218</name>
</gene>
<comment type="caution">
    <text evidence="1">The sequence shown here is derived from an EMBL/GenBank/DDBJ whole genome shotgun (WGS) entry which is preliminary data.</text>
</comment>